<sequence>MLLGDSMAGAAVPVLEVEGAPTVWVSSQDGSDPRPGGVPSPAMCQVTGGGVPTLVEPTASNTALGDTDLWVVAQVEGLQPPGEVTCDGPGVKHVYVGVP</sequence>
<organism evidence="1 2">
    <name type="scientific">Phycicoccus avicenniae</name>
    <dbReference type="NCBI Taxonomy" id="2828860"/>
    <lineage>
        <taxon>Bacteria</taxon>
        <taxon>Bacillati</taxon>
        <taxon>Actinomycetota</taxon>
        <taxon>Actinomycetes</taxon>
        <taxon>Micrococcales</taxon>
        <taxon>Intrasporangiaceae</taxon>
        <taxon>Phycicoccus</taxon>
    </lineage>
</organism>
<comment type="caution">
    <text evidence="1">The sequence shown here is derived from an EMBL/GenBank/DDBJ whole genome shotgun (WGS) entry which is preliminary data.</text>
</comment>
<proteinExistence type="predicted"/>
<protein>
    <submittedName>
        <fullName evidence="1">Uncharacterized protein</fullName>
    </submittedName>
</protein>
<dbReference type="Proteomes" id="UP000677016">
    <property type="component" value="Unassembled WGS sequence"/>
</dbReference>
<dbReference type="EMBL" id="JAGSNF010000025">
    <property type="protein sequence ID" value="MBR7744877.1"/>
    <property type="molecule type" value="Genomic_DNA"/>
</dbReference>
<dbReference type="RefSeq" id="WP_211604403.1">
    <property type="nucleotide sequence ID" value="NZ_JAGSNF010000025.1"/>
</dbReference>
<evidence type="ECO:0000313" key="2">
    <source>
        <dbReference type="Proteomes" id="UP000677016"/>
    </source>
</evidence>
<dbReference type="AlphaFoldDB" id="A0A941I173"/>
<name>A0A941I173_9MICO</name>
<keyword evidence="2" id="KW-1185">Reference proteome</keyword>
<accession>A0A941I173</accession>
<gene>
    <name evidence="1" type="ORF">KC207_16405</name>
</gene>
<reference evidence="1" key="1">
    <citation type="submission" date="2021-04" db="EMBL/GenBank/DDBJ databases">
        <title>Phycicoccus avicenniae sp. nov., a novel endophytic actinomycetes isolated from branch of Avicennia mariana.</title>
        <authorList>
            <person name="Tuo L."/>
        </authorList>
    </citation>
    <scope>NUCLEOTIDE SEQUENCE</scope>
    <source>
        <strain evidence="1">BSK3Z-2</strain>
    </source>
</reference>
<evidence type="ECO:0000313" key="1">
    <source>
        <dbReference type="EMBL" id="MBR7744877.1"/>
    </source>
</evidence>